<dbReference type="InterPro" id="IPR037278">
    <property type="entry name" value="ARFGAP/RecO"/>
</dbReference>
<evidence type="ECO:0000256" key="1">
    <source>
        <dbReference type="ARBA" id="ARBA00007452"/>
    </source>
</evidence>
<dbReference type="OrthoDB" id="5392at2"/>
<dbReference type="RefSeq" id="WP_013048157.1">
    <property type="nucleotide sequence ID" value="NC_014011.1"/>
</dbReference>
<evidence type="ECO:0000256" key="3">
    <source>
        <dbReference type="ARBA" id="ARBA00023172"/>
    </source>
</evidence>
<keyword evidence="7" id="KW-1185">Reference proteome</keyword>
<accession>D5EEA9</accession>
<dbReference type="InterPro" id="IPR042242">
    <property type="entry name" value="RecO_C"/>
</dbReference>
<evidence type="ECO:0000313" key="6">
    <source>
        <dbReference type="EMBL" id="ADE56891.1"/>
    </source>
</evidence>
<comment type="similarity">
    <text evidence="1 5">Belongs to the RecO family.</text>
</comment>
<dbReference type="eggNOG" id="COG1381">
    <property type="taxonomic scope" value="Bacteria"/>
</dbReference>
<dbReference type="EMBL" id="CP001997">
    <property type="protein sequence ID" value="ADE56891.1"/>
    <property type="molecule type" value="Genomic_DNA"/>
</dbReference>
<dbReference type="HOGENOM" id="CLU_093739_0_0_0"/>
<keyword evidence="5" id="KW-0234">DNA repair</keyword>
<organism evidence="6 7">
    <name type="scientific">Aminobacterium colombiense (strain DSM 12261 / ALA-1)</name>
    <dbReference type="NCBI Taxonomy" id="572547"/>
    <lineage>
        <taxon>Bacteria</taxon>
        <taxon>Thermotogati</taxon>
        <taxon>Synergistota</taxon>
        <taxon>Synergistia</taxon>
        <taxon>Synergistales</taxon>
        <taxon>Aminobacteriaceae</taxon>
        <taxon>Aminobacterium</taxon>
    </lineage>
</organism>
<dbReference type="AlphaFoldDB" id="D5EEA9"/>
<keyword evidence="3 5" id="KW-0233">DNA recombination</keyword>
<reference evidence="6 7" key="1">
    <citation type="journal article" date="2010" name="Stand. Genomic Sci.">
        <title>Complete genome sequence of Aminobacterium colombiense type strain (ALA-1).</title>
        <authorList>
            <person name="Chertkov O."/>
            <person name="Sikorski J."/>
            <person name="Brambilla E."/>
            <person name="Lapidus A."/>
            <person name="Copeland A."/>
            <person name="Glavina Del Rio T."/>
            <person name="Nolan M."/>
            <person name="Lucas S."/>
            <person name="Tice H."/>
            <person name="Cheng J.F."/>
            <person name="Han C."/>
            <person name="Detter J.C."/>
            <person name="Bruce D."/>
            <person name="Tapia R."/>
            <person name="Goodwin L."/>
            <person name="Pitluck S."/>
            <person name="Liolios K."/>
            <person name="Ivanova N."/>
            <person name="Mavromatis K."/>
            <person name="Ovchinnikova G."/>
            <person name="Pati A."/>
            <person name="Chen A."/>
            <person name="Palaniappan K."/>
            <person name="Land M."/>
            <person name="Hauser L."/>
            <person name="Chang Y.J."/>
            <person name="Jeffries C.D."/>
            <person name="Spring S."/>
            <person name="Rohde M."/>
            <person name="Goker M."/>
            <person name="Bristow J."/>
            <person name="Eisen J.A."/>
            <person name="Markowitz V."/>
            <person name="Hugenholtz P."/>
            <person name="Kyrpides N.C."/>
            <person name="Klenk H.P."/>
        </authorList>
    </citation>
    <scope>NUCLEOTIDE SEQUENCE [LARGE SCALE GENOMIC DNA]</scope>
    <source>
        <strain evidence="7">DSM 12261 / ALA-1</strain>
    </source>
</reference>
<dbReference type="Gene3D" id="1.20.1440.120">
    <property type="entry name" value="Recombination protein O, C-terminal domain"/>
    <property type="match status" value="1"/>
</dbReference>
<dbReference type="GO" id="GO:0043590">
    <property type="term" value="C:bacterial nucleoid"/>
    <property type="evidence" value="ECO:0007669"/>
    <property type="project" value="TreeGrafter"/>
</dbReference>
<dbReference type="PANTHER" id="PTHR33991:SF1">
    <property type="entry name" value="DNA REPAIR PROTEIN RECO"/>
    <property type="match status" value="1"/>
</dbReference>
<protein>
    <recommendedName>
        <fullName evidence="2 5">DNA repair protein RecO</fullName>
    </recommendedName>
    <alternativeName>
        <fullName evidence="4 5">Recombination protein O</fullName>
    </alternativeName>
</protein>
<evidence type="ECO:0000256" key="2">
    <source>
        <dbReference type="ARBA" id="ARBA00021310"/>
    </source>
</evidence>
<dbReference type="Pfam" id="PF02565">
    <property type="entry name" value="RecO_C"/>
    <property type="match status" value="1"/>
</dbReference>
<evidence type="ECO:0000256" key="5">
    <source>
        <dbReference type="HAMAP-Rule" id="MF_00201"/>
    </source>
</evidence>
<dbReference type="SUPFAM" id="SSF57863">
    <property type="entry name" value="ArfGap/RecO-like zinc finger"/>
    <property type="match status" value="1"/>
</dbReference>
<gene>
    <name evidence="5" type="primary">recO</name>
    <name evidence="6" type="ordered locus">Amico_0758</name>
</gene>
<dbReference type="Proteomes" id="UP000002366">
    <property type="component" value="Chromosome"/>
</dbReference>
<dbReference type="HAMAP" id="MF_00201">
    <property type="entry name" value="RecO"/>
    <property type="match status" value="1"/>
</dbReference>
<evidence type="ECO:0000313" key="7">
    <source>
        <dbReference type="Proteomes" id="UP000002366"/>
    </source>
</evidence>
<evidence type="ECO:0000256" key="4">
    <source>
        <dbReference type="ARBA" id="ARBA00033409"/>
    </source>
</evidence>
<name>D5EEA9_AMICL</name>
<sequence>MDFLTQGLFRSSGVVLRRRISAEGDISLHLFLKGVGPVWVQAPGSARGRGRFGGATEPLTWGSFNLYKGPKHLYLKTIDVKDDMWTLRLDPEKLHSALEWNRMVSRYTCSGVAEDDVLILLYWTMRSLCEGANPLFLSWRLLWRWLYIRGEAPDLSKCEQCGVALKDAVYWSDSGFLCQNCSSNGGSSMIASKELRLLQAAAMLPRRNLISFSSQGAPSDGTEKAFWKTQIGRLKMILDRSC</sequence>
<dbReference type="NCBIfam" id="TIGR00613">
    <property type="entry name" value="reco"/>
    <property type="match status" value="1"/>
</dbReference>
<dbReference type="KEGG" id="aco:Amico_0758"/>
<dbReference type="GO" id="GO:0006302">
    <property type="term" value="P:double-strand break repair"/>
    <property type="evidence" value="ECO:0007669"/>
    <property type="project" value="TreeGrafter"/>
</dbReference>
<dbReference type="GO" id="GO:0006310">
    <property type="term" value="P:DNA recombination"/>
    <property type="evidence" value="ECO:0007669"/>
    <property type="project" value="UniProtKB-UniRule"/>
</dbReference>
<dbReference type="PANTHER" id="PTHR33991">
    <property type="entry name" value="DNA REPAIR PROTEIN RECO"/>
    <property type="match status" value="1"/>
</dbReference>
<dbReference type="InterPro" id="IPR012340">
    <property type="entry name" value="NA-bd_OB-fold"/>
</dbReference>
<keyword evidence="5" id="KW-0227">DNA damage</keyword>
<dbReference type="SUPFAM" id="SSF50249">
    <property type="entry name" value="Nucleic acid-binding proteins"/>
    <property type="match status" value="1"/>
</dbReference>
<proteinExistence type="inferred from homology"/>
<comment type="function">
    <text evidence="5">Involved in DNA repair and RecF pathway recombination.</text>
</comment>
<dbReference type="InterPro" id="IPR003717">
    <property type="entry name" value="RecO"/>
</dbReference>
<dbReference type="STRING" id="572547.Amico_0758"/>